<feature type="domain" description="Flavoprotein" evidence="1">
    <location>
        <begin position="5"/>
        <end position="148"/>
    </location>
</feature>
<dbReference type="GO" id="GO:0015937">
    <property type="term" value="P:coenzyme A biosynthetic process"/>
    <property type="evidence" value="ECO:0007669"/>
    <property type="project" value="TreeGrafter"/>
</dbReference>
<keyword evidence="2" id="KW-0456">Lyase</keyword>
<dbReference type="InterPro" id="IPR003382">
    <property type="entry name" value="Flavoprotein"/>
</dbReference>
<comment type="caution">
    <text evidence="2">The sequence shown here is derived from an EMBL/GenBank/DDBJ whole genome shotgun (WGS) entry which is preliminary data.</text>
</comment>
<sequence length="179" mass="19345">MSPSKKILICISGSISAYKAASLASALKKKGHEVKTVATESALKFIGPAALEGITGQPVLTDMFNPGYEIPHINLSEWADMIVLYPASATTLARLRMGLAEDLLSAIFLSNNFRKPYWICPAMNINMLEHPAVQENLKILEKWGARIIDPDEGVLACGTVGKGRAPEPVPLAEMIEEAL</sequence>
<dbReference type="InterPro" id="IPR036551">
    <property type="entry name" value="Flavin_trans-like"/>
</dbReference>
<dbReference type="Proteomes" id="UP000587760">
    <property type="component" value="Unassembled WGS sequence"/>
</dbReference>
<dbReference type="Pfam" id="PF02441">
    <property type="entry name" value="Flavoprotein"/>
    <property type="match status" value="1"/>
</dbReference>
<dbReference type="RefSeq" id="WP_184745405.1">
    <property type="nucleotide sequence ID" value="NZ_JACHGJ010000002.1"/>
</dbReference>
<protein>
    <submittedName>
        <fullName evidence="2">Phosphopantothenoylcysteine decarboxylase/phosphopantothenate--cysteine ligase</fullName>
        <ecNumber evidence="2">4.1.1.36</ecNumber>
        <ecNumber evidence="2">6.3.2.5</ecNumber>
    </submittedName>
</protein>
<organism evidence="2 3">
    <name type="scientific">Spirochaeta isovalerica</name>
    <dbReference type="NCBI Taxonomy" id="150"/>
    <lineage>
        <taxon>Bacteria</taxon>
        <taxon>Pseudomonadati</taxon>
        <taxon>Spirochaetota</taxon>
        <taxon>Spirochaetia</taxon>
        <taxon>Spirochaetales</taxon>
        <taxon>Spirochaetaceae</taxon>
        <taxon>Spirochaeta</taxon>
    </lineage>
</organism>
<keyword evidence="3" id="KW-1185">Reference proteome</keyword>
<dbReference type="EC" id="4.1.1.36" evidence="2"/>
<dbReference type="SUPFAM" id="SSF52507">
    <property type="entry name" value="Homo-oligomeric flavin-containing Cys decarboxylases, HFCD"/>
    <property type="match status" value="1"/>
</dbReference>
<dbReference type="EMBL" id="JACHGJ010000002">
    <property type="protein sequence ID" value="MBB6479829.1"/>
    <property type="molecule type" value="Genomic_DNA"/>
</dbReference>
<proteinExistence type="predicted"/>
<evidence type="ECO:0000313" key="3">
    <source>
        <dbReference type="Proteomes" id="UP000587760"/>
    </source>
</evidence>
<dbReference type="PANTHER" id="PTHR14359:SF6">
    <property type="entry name" value="PHOSPHOPANTOTHENOYLCYSTEINE DECARBOXYLASE"/>
    <property type="match status" value="1"/>
</dbReference>
<keyword evidence="2" id="KW-0436">Ligase</keyword>
<dbReference type="AlphaFoldDB" id="A0A841RA74"/>
<dbReference type="GO" id="GO:0010181">
    <property type="term" value="F:FMN binding"/>
    <property type="evidence" value="ECO:0007669"/>
    <property type="project" value="TreeGrafter"/>
</dbReference>
<gene>
    <name evidence="2" type="ORF">HNR50_001487</name>
</gene>
<name>A0A841RA74_9SPIO</name>
<evidence type="ECO:0000313" key="2">
    <source>
        <dbReference type="EMBL" id="MBB6479829.1"/>
    </source>
</evidence>
<dbReference type="EC" id="6.3.2.5" evidence="2"/>
<dbReference type="GO" id="GO:0004632">
    <property type="term" value="F:phosphopantothenate--cysteine ligase activity"/>
    <property type="evidence" value="ECO:0007669"/>
    <property type="project" value="UniProtKB-EC"/>
</dbReference>
<dbReference type="GO" id="GO:0071513">
    <property type="term" value="C:phosphopantothenoylcysteine decarboxylase complex"/>
    <property type="evidence" value="ECO:0007669"/>
    <property type="project" value="TreeGrafter"/>
</dbReference>
<evidence type="ECO:0000259" key="1">
    <source>
        <dbReference type="Pfam" id="PF02441"/>
    </source>
</evidence>
<dbReference type="GO" id="GO:0004633">
    <property type="term" value="F:phosphopantothenoylcysteine decarboxylase activity"/>
    <property type="evidence" value="ECO:0007669"/>
    <property type="project" value="UniProtKB-EC"/>
</dbReference>
<reference evidence="2 3" key="1">
    <citation type="submission" date="2020-08" db="EMBL/GenBank/DDBJ databases">
        <title>Genomic Encyclopedia of Type Strains, Phase IV (KMG-IV): sequencing the most valuable type-strain genomes for metagenomic binning, comparative biology and taxonomic classification.</title>
        <authorList>
            <person name="Goeker M."/>
        </authorList>
    </citation>
    <scope>NUCLEOTIDE SEQUENCE [LARGE SCALE GENOMIC DNA]</scope>
    <source>
        <strain evidence="2 3">DSM 2461</strain>
    </source>
</reference>
<dbReference type="Gene3D" id="3.40.50.1950">
    <property type="entry name" value="Flavin prenyltransferase-like"/>
    <property type="match status" value="1"/>
</dbReference>
<accession>A0A841RA74</accession>
<dbReference type="PANTHER" id="PTHR14359">
    <property type="entry name" value="HOMO-OLIGOMERIC FLAVIN CONTAINING CYS DECARBOXYLASE FAMILY"/>
    <property type="match status" value="1"/>
</dbReference>